<accession>A0A286UWZ1</accession>
<sequence length="287" mass="32912">MTFIHYNSLTRGYWPGYNKITKLFIFGDSYTTVGYDTGWPAPTPDEPLGVPFPGYTFTEGGEIGFGDSHLPNWVGHLVKYRREAGCSPMLVYNYAVGGHSVKGGYDQINNWFLPHVGKKPDWAPWASEESLFITWFGINDCAGDKPNDSFVDYFKQQEILYKAGARNFMFIDVPPVHLAPWSIGYPLPKNDRETKYFKWNLELCKAAEAFQANHHDITVLIYSSWNLITKVLEAAEVYGFRKSDCRQVGGIWWDHLHITSKMHDVLTKDMIAFLEQFQEKGRAVEEE</sequence>
<dbReference type="GO" id="GO:0016788">
    <property type="term" value="F:hydrolase activity, acting on ester bonds"/>
    <property type="evidence" value="ECO:0007669"/>
    <property type="project" value="InterPro"/>
</dbReference>
<dbReference type="Pfam" id="PF00657">
    <property type="entry name" value="Lipase_GDSL"/>
    <property type="match status" value="1"/>
</dbReference>
<dbReference type="EMBL" id="NBII01000001">
    <property type="protein sequence ID" value="PAV24054.1"/>
    <property type="molecule type" value="Genomic_DNA"/>
</dbReference>
<organism evidence="1 2">
    <name type="scientific">Pyrrhoderma noxium</name>
    <dbReference type="NCBI Taxonomy" id="2282107"/>
    <lineage>
        <taxon>Eukaryota</taxon>
        <taxon>Fungi</taxon>
        <taxon>Dikarya</taxon>
        <taxon>Basidiomycota</taxon>
        <taxon>Agaricomycotina</taxon>
        <taxon>Agaricomycetes</taxon>
        <taxon>Hymenochaetales</taxon>
        <taxon>Hymenochaetaceae</taxon>
        <taxon>Pyrrhoderma</taxon>
    </lineage>
</organism>
<reference evidence="1 2" key="1">
    <citation type="journal article" date="2017" name="Mol. Ecol.">
        <title>Comparative and population genomic landscape of Phellinus noxius: A hypervariable fungus causing root rot in trees.</title>
        <authorList>
            <person name="Chung C.L."/>
            <person name="Lee T.J."/>
            <person name="Akiba M."/>
            <person name="Lee H.H."/>
            <person name="Kuo T.H."/>
            <person name="Liu D."/>
            <person name="Ke H.M."/>
            <person name="Yokoi T."/>
            <person name="Roa M.B."/>
            <person name="Lu M.J."/>
            <person name="Chang Y.Y."/>
            <person name="Ann P.J."/>
            <person name="Tsai J.N."/>
            <person name="Chen C.Y."/>
            <person name="Tzean S.S."/>
            <person name="Ota Y."/>
            <person name="Hattori T."/>
            <person name="Sahashi N."/>
            <person name="Liou R.F."/>
            <person name="Kikuchi T."/>
            <person name="Tsai I.J."/>
        </authorList>
    </citation>
    <scope>NUCLEOTIDE SEQUENCE [LARGE SCALE GENOMIC DNA]</scope>
    <source>
        <strain evidence="1 2">FFPRI411160</strain>
    </source>
</reference>
<dbReference type="InterPro" id="IPR001087">
    <property type="entry name" value="GDSL"/>
</dbReference>
<gene>
    <name evidence="1" type="ORF">PNOK_0112200</name>
</gene>
<dbReference type="InParanoid" id="A0A286UWZ1"/>
<dbReference type="Gene3D" id="3.40.50.1110">
    <property type="entry name" value="SGNH hydrolase"/>
    <property type="match status" value="1"/>
</dbReference>
<evidence type="ECO:0000313" key="1">
    <source>
        <dbReference type="EMBL" id="PAV24054.1"/>
    </source>
</evidence>
<evidence type="ECO:0000313" key="2">
    <source>
        <dbReference type="Proteomes" id="UP000217199"/>
    </source>
</evidence>
<dbReference type="SUPFAM" id="SSF52266">
    <property type="entry name" value="SGNH hydrolase"/>
    <property type="match status" value="1"/>
</dbReference>
<comment type="caution">
    <text evidence="1">The sequence shown here is derived from an EMBL/GenBank/DDBJ whole genome shotgun (WGS) entry which is preliminary data.</text>
</comment>
<proteinExistence type="predicted"/>
<dbReference type="STRING" id="2282107.A0A286UWZ1"/>
<name>A0A286UWZ1_9AGAM</name>
<dbReference type="AlphaFoldDB" id="A0A286UWZ1"/>
<dbReference type="Proteomes" id="UP000217199">
    <property type="component" value="Unassembled WGS sequence"/>
</dbReference>
<keyword evidence="2" id="KW-1185">Reference proteome</keyword>
<dbReference type="OrthoDB" id="1600564at2759"/>
<dbReference type="InterPro" id="IPR036514">
    <property type="entry name" value="SGNH_hydro_sf"/>
</dbReference>
<protein>
    <submittedName>
        <fullName evidence="1">Carbohydrate esterase family 16</fullName>
    </submittedName>
</protein>